<dbReference type="InterPro" id="IPR036069">
    <property type="entry name" value="DUF34/NIF3_sf"/>
</dbReference>
<dbReference type="Pfam" id="PF01784">
    <property type="entry name" value="DUF34_NIF3"/>
    <property type="match status" value="1"/>
</dbReference>
<comment type="similarity">
    <text evidence="1">Belongs to the GTP cyclohydrolase I type 2/NIF3 family.</text>
</comment>
<feature type="binding site" evidence="2">
    <location>
        <position position="108"/>
    </location>
    <ligand>
        <name>a divalent metal cation</name>
        <dbReference type="ChEBI" id="CHEBI:60240"/>
        <label>1</label>
    </ligand>
</feature>
<dbReference type="InParanoid" id="A0A1Y1YVS4"/>
<dbReference type="PANTHER" id="PTHR13799">
    <property type="entry name" value="NGG1 INTERACTING FACTOR 3"/>
    <property type="match status" value="1"/>
</dbReference>
<dbReference type="Proteomes" id="UP000193498">
    <property type="component" value="Unassembled WGS sequence"/>
</dbReference>
<gene>
    <name evidence="3" type="ORF">K493DRAFT_277618</name>
</gene>
<dbReference type="OrthoDB" id="3345469at2759"/>
<name>A0A1Y1YVS4_9FUNG</name>
<keyword evidence="4" id="KW-1185">Reference proteome</keyword>
<accession>A0A1Y1YVS4</accession>
<keyword evidence="2" id="KW-0479">Metal-binding</keyword>
<sequence length="281" mass="31044">MSLLSRVIRRMERIAPLSLADTTWDNVGLLIEAPFPRQAANRIFLTIDLTTQVLEEAIKDEKVGVIIAYHPPIFRGMKRLNMSDVKQAIALKCAASGISVYSPHSALDSCEDGVNDWMSRALGEGSVKPITPLKEIPQDQPEAGVGRLFTLDQPASLSTLVERIKKHLNIEHVRVATSAKHCKQNDQYPQNIKTIAICAGSGSSVLFPAKADLYFTGEMSHHEVLACVEDNTSVVLCEHTNTERGYLSNVLKPRLEKLFSDEDIQVEIVVSQVDADPLKVM</sequence>
<evidence type="ECO:0000313" key="4">
    <source>
        <dbReference type="Proteomes" id="UP000193498"/>
    </source>
</evidence>
<dbReference type="AlphaFoldDB" id="A0A1Y1YVS4"/>
<evidence type="ECO:0000313" key="3">
    <source>
        <dbReference type="EMBL" id="ORY01944.1"/>
    </source>
</evidence>
<dbReference type="FunCoup" id="A0A1Y1YVS4">
    <property type="interactions" value="735"/>
</dbReference>
<organism evidence="3 4">
    <name type="scientific">Basidiobolus meristosporus CBS 931.73</name>
    <dbReference type="NCBI Taxonomy" id="1314790"/>
    <lineage>
        <taxon>Eukaryota</taxon>
        <taxon>Fungi</taxon>
        <taxon>Fungi incertae sedis</taxon>
        <taxon>Zoopagomycota</taxon>
        <taxon>Entomophthoromycotina</taxon>
        <taxon>Basidiobolomycetes</taxon>
        <taxon>Basidiobolales</taxon>
        <taxon>Basidiobolaceae</taxon>
        <taxon>Basidiobolus</taxon>
    </lineage>
</organism>
<dbReference type="FunFam" id="3.40.1390.30:FF:000001">
    <property type="entry name" value="GTP cyclohydrolase 1 type 2"/>
    <property type="match status" value="1"/>
</dbReference>
<feature type="binding site" evidence="2">
    <location>
        <position position="239"/>
    </location>
    <ligand>
        <name>a divalent metal cation</name>
        <dbReference type="ChEBI" id="CHEBI:60240"/>
        <label>1</label>
    </ligand>
</feature>
<dbReference type="EMBL" id="MCFE01000063">
    <property type="protein sequence ID" value="ORY01944.1"/>
    <property type="molecule type" value="Genomic_DNA"/>
</dbReference>
<reference evidence="3 4" key="1">
    <citation type="submission" date="2016-07" db="EMBL/GenBank/DDBJ databases">
        <title>Pervasive Adenine N6-methylation of Active Genes in Fungi.</title>
        <authorList>
            <consortium name="DOE Joint Genome Institute"/>
            <person name="Mondo S.J."/>
            <person name="Dannebaum R.O."/>
            <person name="Kuo R.C."/>
            <person name="Labutti K."/>
            <person name="Haridas S."/>
            <person name="Kuo A."/>
            <person name="Salamov A."/>
            <person name="Ahrendt S.R."/>
            <person name="Lipzen A."/>
            <person name="Sullivan W."/>
            <person name="Andreopoulos W.B."/>
            <person name="Clum A."/>
            <person name="Lindquist E."/>
            <person name="Daum C."/>
            <person name="Ramamoorthy G.K."/>
            <person name="Gryganskyi A."/>
            <person name="Culley D."/>
            <person name="Magnuson J.K."/>
            <person name="James T.Y."/>
            <person name="O'Malley M.A."/>
            <person name="Stajich J.E."/>
            <person name="Spatafora J.W."/>
            <person name="Visel A."/>
            <person name="Grigoriev I.V."/>
        </authorList>
    </citation>
    <scope>NUCLEOTIDE SEQUENCE [LARGE SCALE GENOMIC DNA]</scope>
    <source>
        <strain evidence="3 4">CBS 931.73</strain>
    </source>
</reference>
<dbReference type="SUPFAM" id="SSF102705">
    <property type="entry name" value="NIF3 (NGG1p interacting factor 3)-like"/>
    <property type="match status" value="1"/>
</dbReference>
<comment type="caution">
    <text evidence="3">The sequence shown here is derived from an EMBL/GenBank/DDBJ whole genome shotgun (WGS) entry which is preliminary data.</text>
</comment>
<dbReference type="STRING" id="1314790.A0A1Y1YVS4"/>
<dbReference type="GO" id="GO:0005739">
    <property type="term" value="C:mitochondrion"/>
    <property type="evidence" value="ECO:0007669"/>
    <property type="project" value="TreeGrafter"/>
</dbReference>
<protein>
    <submittedName>
        <fullName evidence="3">NGG1p interacting factor 3</fullName>
    </submittedName>
</protein>
<dbReference type="PANTHER" id="PTHR13799:SF13">
    <property type="entry name" value="NIF3-LIKE PROTEIN 1"/>
    <property type="match status" value="1"/>
</dbReference>
<dbReference type="InterPro" id="IPR002678">
    <property type="entry name" value="DUF34/NIF3"/>
</dbReference>
<dbReference type="Gene3D" id="3.40.1390.30">
    <property type="entry name" value="NIF3 (NGG1p interacting factor 3)-like"/>
    <property type="match status" value="1"/>
</dbReference>
<feature type="binding site" evidence="2">
    <location>
        <position position="70"/>
    </location>
    <ligand>
        <name>a divalent metal cation</name>
        <dbReference type="ChEBI" id="CHEBI:60240"/>
        <label>1</label>
    </ligand>
</feature>
<evidence type="ECO:0000256" key="2">
    <source>
        <dbReference type="PIRSR" id="PIRSR602678-1"/>
    </source>
</evidence>
<feature type="binding site" evidence="2">
    <location>
        <position position="243"/>
    </location>
    <ligand>
        <name>a divalent metal cation</name>
        <dbReference type="ChEBI" id="CHEBI:60240"/>
        <label>1</label>
    </ligand>
</feature>
<evidence type="ECO:0000256" key="1">
    <source>
        <dbReference type="ARBA" id="ARBA00006964"/>
    </source>
</evidence>
<dbReference type="GO" id="GO:0046872">
    <property type="term" value="F:metal ion binding"/>
    <property type="evidence" value="ECO:0007669"/>
    <property type="project" value="UniProtKB-KW"/>
</dbReference>
<proteinExistence type="inferred from homology"/>
<dbReference type="NCBIfam" id="TIGR00486">
    <property type="entry name" value="YbgI_SA1388"/>
    <property type="match status" value="1"/>
</dbReference>